<sequence length="292" mass="33328">MLKSTKKGRKTMITLGLTTWSEHQTLINQPRPTTLAEYAAYFPTVEVDTFFYGIPKAATILNWQKQVPVTFQFVIKANQALTGQGQEQLTGQQLKERFKLFAQALQPIKAAGQLKTILCQFPATFQATSRDVAYLRFFRLMLQDFPLTLELRHQSWYQGKNAAGLVKFCQEQQYTLAAVDEPTGQLESVPFYPAVTTKSLMFWRLHGRNQLGWQAKGKDWRKKRTLYRYSPAELAGFKQKLLPFTKQVKEICVIFNNNSAGDAAPNALQFQKLLGITFTGLNTKSPRQIDLF</sequence>
<protein>
    <recommendedName>
        <fullName evidence="3">DUF72 domain-containing protein</fullName>
    </recommendedName>
</protein>
<evidence type="ECO:0008006" key="3">
    <source>
        <dbReference type="Google" id="ProtNLM"/>
    </source>
</evidence>
<reference evidence="1 2" key="1">
    <citation type="journal article" date="2015" name="Genome Announc.">
        <title>Expanding the biotechnology potential of lactobacilli through comparative genomics of 213 strains and associated genera.</title>
        <authorList>
            <person name="Sun Z."/>
            <person name="Harris H.M."/>
            <person name="McCann A."/>
            <person name="Guo C."/>
            <person name="Argimon S."/>
            <person name="Zhang W."/>
            <person name="Yang X."/>
            <person name="Jeffery I.B."/>
            <person name="Cooney J.C."/>
            <person name="Kagawa T.F."/>
            <person name="Liu W."/>
            <person name="Song Y."/>
            <person name="Salvetti E."/>
            <person name="Wrobel A."/>
            <person name="Rasinkangas P."/>
            <person name="Parkhill J."/>
            <person name="Rea M.C."/>
            <person name="O'Sullivan O."/>
            <person name="Ritari J."/>
            <person name="Douillard F.P."/>
            <person name="Paul Ross R."/>
            <person name="Yang R."/>
            <person name="Briner A.E."/>
            <person name="Felis G.E."/>
            <person name="de Vos W.M."/>
            <person name="Barrangou R."/>
            <person name="Klaenhammer T.R."/>
            <person name="Caufield P.W."/>
            <person name="Cui Y."/>
            <person name="Zhang H."/>
            <person name="O'Toole P.W."/>
        </authorList>
    </citation>
    <scope>NUCLEOTIDE SEQUENCE [LARGE SCALE GENOMIC DNA]</scope>
    <source>
        <strain evidence="1 2">DSM 20605</strain>
    </source>
</reference>
<accession>A0A0R2CL72</accession>
<dbReference type="eggNOG" id="COG1801">
    <property type="taxonomic scope" value="Bacteria"/>
</dbReference>
<dbReference type="Proteomes" id="UP000051576">
    <property type="component" value="Unassembled WGS sequence"/>
</dbReference>
<dbReference type="Gene3D" id="3.20.20.410">
    <property type="entry name" value="Protein of unknown function UPF0759"/>
    <property type="match status" value="1"/>
</dbReference>
<dbReference type="Pfam" id="PF01904">
    <property type="entry name" value="DUF72"/>
    <property type="match status" value="1"/>
</dbReference>
<keyword evidence="2" id="KW-1185">Reference proteome</keyword>
<name>A0A0R2CL72_9LACO</name>
<dbReference type="InterPro" id="IPR036520">
    <property type="entry name" value="UPF0759_sf"/>
</dbReference>
<gene>
    <name evidence="1" type="ORF">FD21_GL001141</name>
</gene>
<organism evidence="1 2">
    <name type="scientific">Liquorilactobacillus vini DSM 20605</name>
    <dbReference type="NCBI Taxonomy" id="1133569"/>
    <lineage>
        <taxon>Bacteria</taxon>
        <taxon>Bacillati</taxon>
        <taxon>Bacillota</taxon>
        <taxon>Bacilli</taxon>
        <taxon>Lactobacillales</taxon>
        <taxon>Lactobacillaceae</taxon>
        <taxon>Liquorilactobacillus</taxon>
    </lineage>
</organism>
<evidence type="ECO:0000313" key="2">
    <source>
        <dbReference type="Proteomes" id="UP000051576"/>
    </source>
</evidence>
<dbReference type="STRING" id="1133569.FD21_GL001141"/>
<dbReference type="InterPro" id="IPR002763">
    <property type="entry name" value="DUF72"/>
</dbReference>
<evidence type="ECO:0000313" key="1">
    <source>
        <dbReference type="EMBL" id="KRM88547.1"/>
    </source>
</evidence>
<proteinExistence type="predicted"/>
<dbReference type="EMBL" id="AYYX01000030">
    <property type="protein sequence ID" value="KRM88547.1"/>
    <property type="molecule type" value="Genomic_DNA"/>
</dbReference>
<dbReference type="PANTHER" id="PTHR30348:SF13">
    <property type="entry name" value="UPF0759 PROTEIN YUNF"/>
    <property type="match status" value="1"/>
</dbReference>
<dbReference type="PATRIC" id="fig|1133569.4.peg.1270"/>
<comment type="caution">
    <text evidence="1">The sequence shown here is derived from an EMBL/GenBank/DDBJ whole genome shotgun (WGS) entry which is preliminary data.</text>
</comment>
<dbReference type="AlphaFoldDB" id="A0A0R2CL72"/>
<dbReference type="PANTHER" id="PTHR30348">
    <property type="entry name" value="UNCHARACTERIZED PROTEIN YECE"/>
    <property type="match status" value="1"/>
</dbReference>
<dbReference type="SUPFAM" id="SSF117396">
    <property type="entry name" value="TM1631-like"/>
    <property type="match status" value="1"/>
</dbReference>